<dbReference type="Proteomes" id="UP000262939">
    <property type="component" value="Unassembled WGS sequence"/>
</dbReference>
<evidence type="ECO:0000256" key="9">
    <source>
        <dbReference type="ARBA" id="ARBA00023136"/>
    </source>
</evidence>
<comment type="subcellular location">
    <subcellularLocation>
        <location evidence="1">Cell membrane</location>
        <topology evidence="1">Multi-pass membrane protein</topology>
    </subcellularLocation>
</comment>
<evidence type="ECO:0000256" key="1">
    <source>
        <dbReference type="ARBA" id="ARBA00004651"/>
    </source>
</evidence>
<dbReference type="GO" id="GO:0005886">
    <property type="term" value="C:plasma membrane"/>
    <property type="evidence" value="ECO:0007669"/>
    <property type="project" value="UniProtKB-SubCell"/>
</dbReference>
<dbReference type="Pfam" id="PF02687">
    <property type="entry name" value="FtsX"/>
    <property type="match status" value="1"/>
</dbReference>
<keyword evidence="6" id="KW-1003">Cell membrane</keyword>
<keyword evidence="9 11" id="KW-0472">Membrane</keyword>
<dbReference type="EMBL" id="QVTD01000010">
    <property type="protein sequence ID" value="RFU62480.1"/>
    <property type="molecule type" value="Genomic_DNA"/>
</dbReference>
<proteinExistence type="inferred from homology"/>
<evidence type="ECO:0000256" key="11">
    <source>
        <dbReference type="SAM" id="Phobius"/>
    </source>
</evidence>
<evidence type="ECO:0000256" key="5">
    <source>
        <dbReference type="ARBA" id="ARBA00022448"/>
    </source>
</evidence>
<evidence type="ECO:0000256" key="6">
    <source>
        <dbReference type="ARBA" id="ARBA00022475"/>
    </source>
</evidence>
<evidence type="ECO:0000256" key="7">
    <source>
        <dbReference type="ARBA" id="ARBA00022692"/>
    </source>
</evidence>
<dbReference type="PANTHER" id="PTHR43738:SF1">
    <property type="entry name" value="HEMIN TRANSPORT SYSTEM PERMEASE PROTEIN HRTB-RELATED"/>
    <property type="match status" value="1"/>
</dbReference>
<evidence type="ECO:0000256" key="3">
    <source>
        <dbReference type="ARBA" id="ARBA00011131"/>
    </source>
</evidence>
<reference evidence="13 14" key="1">
    <citation type="submission" date="2018-08" db="EMBL/GenBank/DDBJ databases">
        <title>Bacillus chawlae sp. nov., Bacillus glennii sp. nov., and Bacillus saganii sp. nov. Isolated from the Vehicle Assembly Building at Kennedy Space Center where the Viking Spacecraft were Assembled.</title>
        <authorList>
            <person name="Seuylemezian A."/>
            <person name="Vaishampayan P."/>
        </authorList>
    </citation>
    <scope>NUCLEOTIDE SEQUENCE [LARGE SCALE GENOMIC DNA]</scope>
    <source>
        <strain evidence="13 14">V44-8</strain>
    </source>
</reference>
<comment type="function">
    <text evidence="10">Part of the ABC transporter complex hrt involved in hemin import. Responsible for the translocation of the substrate across the membrane.</text>
</comment>
<comment type="caution">
    <text evidence="13">The sequence shown here is derived from an EMBL/GenBank/DDBJ whole genome shotgun (WGS) entry which is preliminary data.</text>
</comment>
<dbReference type="PANTHER" id="PTHR43738">
    <property type="entry name" value="ABC TRANSPORTER, MEMBRANE PROTEIN"/>
    <property type="match status" value="1"/>
</dbReference>
<dbReference type="AlphaFoldDB" id="A0A372LA23"/>
<name>A0A372LA23_9BACI</name>
<gene>
    <name evidence="13" type="ORF">D0466_15090</name>
</gene>
<evidence type="ECO:0000313" key="13">
    <source>
        <dbReference type="EMBL" id="RFU62480.1"/>
    </source>
</evidence>
<protein>
    <recommendedName>
        <fullName evidence="4">Putative hemin transport system permease protein HrtB</fullName>
    </recommendedName>
</protein>
<feature type="transmembrane region" description="Helical" evidence="11">
    <location>
        <begin position="278"/>
        <end position="304"/>
    </location>
</feature>
<keyword evidence="8 11" id="KW-1133">Transmembrane helix</keyword>
<sequence>MFLAWQEIKKNKLRFTLITGILMLVSFLVFFLSGLATGLADLNREAVDKWEASAIILTEESDKSLYQSFMSTDQLKDVEAEKTAVLGQLNAIATNGDNKKNISLFGINKEEFLLPNVTEGKAFEKANEVVADDSLKDEGFDLGDTLSLSSSDQQLTIVGFTEQARFNAAPVLYASLETFHLVKFGEVADQKKDQINGIVVQDDSISNLTQNEELKAIEIESFIESLPGYTEQKLTLNFMIYFLFGISSIIVAFFLYVLTVQKISMFGVMKAQGISSSYLSRSVVAQTFILSFIGTVIGFALTLISGAFLPAAIPVSFDLTSMMLYGIILIIVAMVGAVFSVLTIVRIDPLKAIGG</sequence>
<organism evidence="13 14">
    <name type="scientific">Peribacillus glennii</name>
    <dbReference type="NCBI Taxonomy" id="2303991"/>
    <lineage>
        <taxon>Bacteria</taxon>
        <taxon>Bacillati</taxon>
        <taxon>Bacillota</taxon>
        <taxon>Bacilli</taxon>
        <taxon>Bacillales</taxon>
        <taxon>Bacillaceae</taxon>
        <taxon>Peribacillus</taxon>
    </lineage>
</organism>
<comment type="subunit">
    <text evidence="3">The complex is composed of two ATP-binding proteins (HrtA), two transmembrane proteins (HrtB) and a solute-binding protein.</text>
</comment>
<feature type="transmembrane region" description="Helical" evidence="11">
    <location>
        <begin position="15"/>
        <end position="36"/>
    </location>
</feature>
<feature type="domain" description="ABC3 transporter permease C-terminal" evidence="12">
    <location>
        <begin position="237"/>
        <end position="349"/>
    </location>
</feature>
<keyword evidence="14" id="KW-1185">Reference proteome</keyword>
<evidence type="ECO:0000256" key="10">
    <source>
        <dbReference type="ARBA" id="ARBA00024973"/>
    </source>
</evidence>
<keyword evidence="5" id="KW-0813">Transport</keyword>
<feature type="transmembrane region" description="Helical" evidence="11">
    <location>
        <begin position="324"/>
        <end position="345"/>
    </location>
</feature>
<dbReference type="OrthoDB" id="384327at2"/>
<feature type="transmembrane region" description="Helical" evidence="11">
    <location>
        <begin position="238"/>
        <end position="258"/>
    </location>
</feature>
<comment type="similarity">
    <text evidence="2">Belongs to the ABC-4 integral membrane protein family. HrtB subfamily.</text>
</comment>
<evidence type="ECO:0000256" key="8">
    <source>
        <dbReference type="ARBA" id="ARBA00022989"/>
    </source>
</evidence>
<dbReference type="InterPro" id="IPR003838">
    <property type="entry name" value="ABC3_permease_C"/>
</dbReference>
<evidence type="ECO:0000313" key="14">
    <source>
        <dbReference type="Proteomes" id="UP000262939"/>
    </source>
</evidence>
<keyword evidence="7 11" id="KW-0812">Transmembrane</keyword>
<evidence type="ECO:0000259" key="12">
    <source>
        <dbReference type="Pfam" id="PF02687"/>
    </source>
</evidence>
<dbReference type="InterPro" id="IPR051125">
    <property type="entry name" value="ABC-4/HrtB_transporter"/>
</dbReference>
<dbReference type="RefSeq" id="WP_117323376.1">
    <property type="nucleotide sequence ID" value="NZ_QVTD01000010.1"/>
</dbReference>
<accession>A0A372LA23</accession>
<evidence type="ECO:0000256" key="4">
    <source>
        <dbReference type="ARBA" id="ARBA00016962"/>
    </source>
</evidence>
<evidence type="ECO:0000256" key="2">
    <source>
        <dbReference type="ARBA" id="ARBA00008697"/>
    </source>
</evidence>